<keyword evidence="5" id="KW-0507">mRNA processing</keyword>
<feature type="compositionally biased region" description="Basic and acidic residues" evidence="9">
    <location>
        <begin position="168"/>
        <end position="198"/>
    </location>
</feature>
<dbReference type="PANTHER" id="PTHR12786">
    <property type="entry name" value="SPLICING FACTOR SF3A-RELATED"/>
    <property type="match status" value="1"/>
</dbReference>
<evidence type="ECO:0000313" key="13">
    <source>
        <dbReference type="Proteomes" id="UP001590951"/>
    </source>
</evidence>
<dbReference type="Pfam" id="PF13019">
    <property type="entry name" value="Sde2_N_Ubi_yeast"/>
    <property type="match status" value="1"/>
</dbReference>
<evidence type="ECO:0000256" key="1">
    <source>
        <dbReference type="ARBA" id="ARBA00004123"/>
    </source>
</evidence>
<protein>
    <recommendedName>
        <fullName evidence="14">Sde2 N-terminal ubiquitin domain-containing protein</fullName>
    </recommendedName>
</protein>
<dbReference type="InterPro" id="IPR053822">
    <property type="entry name" value="SDE2-like_dom"/>
</dbReference>
<evidence type="ECO:0000256" key="8">
    <source>
        <dbReference type="ARBA" id="ARBA00023306"/>
    </source>
</evidence>
<keyword evidence="6" id="KW-0508">mRNA splicing</keyword>
<evidence type="ECO:0000256" key="7">
    <source>
        <dbReference type="ARBA" id="ARBA00023242"/>
    </source>
</evidence>
<evidence type="ECO:0000256" key="4">
    <source>
        <dbReference type="ARBA" id="ARBA00022490"/>
    </source>
</evidence>
<feature type="compositionally biased region" description="Acidic residues" evidence="9">
    <location>
        <begin position="227"/>
        <end position="239"/>
    </location>
</feature>
<keyword evidence="4" id="KW-0963">Cytoplasm</keyword>
<keyword evidence="7" id="KW-0539">Nucleus</keyword>
<dbReference type="Proteomes" id="UP001590951">
    <property type="component" value="Unassembled WGS sequence"/>
</dbReference>
<name>A0ABR4BH93_9LECA</name>
<feature type="domain" description="Sde2 ubiquitin" evidence="10">
    <location>
        <begin position="6"/>
        <end position="88"/>
    </location>
</feature>
<evidence type="ECO:0000259" key="11">
    <source>
        <dbReference type="Pfam" id="PF22782"/>
    </source>
</evidence>
<proteinExistence type="inferred from homology"/>
<evidence type="ECO:0000259" key="10">
    <source>
        <dbReference type="Pfam" id="PF13019"/>
    </source>
</evidence>
<evidence type="ECO:0000256" key="9">
    <source>
        <dbReference type="SAM" id="MobiDB-lite"/>
    </source>
</evidence>
<comment type="similarity">
    <text evidence="3">Belongs to the SDE2 family.</text>
</comment>
<feature type="region of interest" description="Disordered" evidence="9">
    <location>
        <begin position="168"/>
        <end position="301"/>
    </location>
</feature>
<feature type="domain" description="SDE2-like" evidence="11">
    <location>
        <begin position="89"/>
        <end position="200"/>
    </location>
</feature>
<evidence type="ECO:0000256" key="2">
    <source>
        <dbReference type="ARBA" id="ARBA00004496"/>
    </source>
</evidence>
<dbReference type="EMBL" id="JBHFEH010000006">
    <property type="protein sequence ID" value="KAL2057030.1"/>
    <property type="molecule type" value="Genomic_DNA"/>
</dbReference>
<feature type="compositionally biased region" description="Acidic residues" evidence="9">
    <location>
        <begin position="264"/>
        <end position="281"/>
    </location>
</feature>
<dbReference type="PANTHER" id="PTHR12786:SF1">
    <property type="entry name" value="SPLICING REGULATOR SDE2"/>
    <property type="match status" value="1"/>
</dbReference>
<evidence type="ECO:0008006" key="14">
    <source>
        <dbReference type="Google" id="ProtNLM"/>
    </source>
</evidence>
<gene>
    <name evidence="12" type="ORF">ABVK25_002769</name>
</gene>
<feature type="region of interest" description="Disordered" evidence="9">
    <location>
        <begin position="98"/>
        <end position="127"/>
    </location>
</feature>
<dbReference type="InterPro" id="IPR051421">
    <property type="entry name" value="RNA_Proc_DNA_Dmg_Regulator"/>
</dbReference>
<organism evidence="12 13">
    <name type="scientific">Lepraria finkii</name>
    <dbReference type="NCBI Taxonomy" id="1340010"/>
    <lineage>
        <taxon>Eukaryota</taxon>
        <taxon>Fungi</taxon>
        <taxon>Dikarya</taxon>
        <taxon>Ascomycota</taxon>
        <taxon>Pezizomycotina</taxon>
        <taxon>Lecanoromycetes</taxon>
        <taxon>OSLEUM clade</taxon>
        <taxon>Lecanoromycetidae</taxon>
        <taxon>Lecanorales</taxon>
        <taxon>Lecanorineae</taxon>
        <taxon>Stereocaulaceae</taxon>
        <taxon>Lepraria</taxon>
    </lineage>
</organism>
<dbReference type="Pfam" id="PF22782">
    <property type="entry name" value="SDE2"/>
    <property type="match status" value="1"/>
</dbReference>
<evidence type="ECO:0000313" key="12">
    <source>
        <dbReference type="EMBL" id="KAL2057030.1"/>
    </source>
</evidence>
<evidence type="ECO:0000256" key="3">
    <source>
        <dbReference type="ARBA" id="ARBA00008726"/>
    </source>
</evidence>
<keyword evidence="8" id="KW-0131">Cell cycle</keyword>
<sequence length="301" mass="32751">MAPHVVNVFLTSFPGLGLPATLSLPLDGSTSIADLREQLSRCLPDINTRLILTTTSNREISSSEAPVSSLLSSDHDKFLPLRLSVPLCGGKGGFGSQLRAAGGRMSSRKKNNQGDSNNSNRNLDGRRLRTVNEAKALAEYLALKPEMEKKEKEARKKRWEQVVALTERREEEIRNGSKGKVDGKWVEDKEEAGERAREAVIAAMKSGDYHDNLKASSSRSSGGESGEPSEESEDEEMEEPTPKRTIAPSASKPTPAPTRTYLGFDEDDEFTSEDEDEDELKGDEGVAAEITTGEGKGKTLA</sequence>
<accession>A0ABR4BH93</accession>
<evidence type="ECO:0000256" key="5">
    <source>
        <dbReference type="ARBA" id="ARBA00022664"/>
    </source>
</evidence>
<dbReference type="InterPro" id="IPR024974">
    <property type="entry name" value="Sde2_N"/>
</dbReference>
<reference evidence="12 13" key="1">
    <citation type="submission" date="2024-09" db="EMBL/GenBank/DDBJ databases">
        <title>Rethinking Asexuality: The Enigmatic Case of Functional Sexual Genes in Lepraria (Stereocaulaceae).</title>
        <authorList>
            <person name="Doellman M."/>
            <person name="Sun Y."/>
            <person name="Barcenas-Pena A."/>
            <person name="Lumbsch H.T."/>
            <person name="Grewe F."/>
        </authorList>
    </citation>
    <scope>NUCLEOTIDE SEQUENCE [LARGE SCALE GENOMIC DNA]</scope>
    <source>
        <strain evidence="12 13">Grewe 0041</strain>
    </source>
</reference>
<comment type="subcellular location">
    <subcellularLocation>
        <location evidence="2">Cytoplasm</location>
    </subcellularLocation>
    <subcellularLocation>
        <location evidence="1">Nucleus</location>
    </subcellularLocation>
</comment>
<feature type="compositionally biased region" description="Low complexity" evidence="9">
    <location>
        <begin position="113"/>
        <end position="122"/>
    </location>
</feature>
<feature type="compositionally biased region" description="Low complexity" evidence="9">
    <location>
        <begin position="245"/>
        <end position="260"/>
    </location>
</feature>
<keyword evidence="13" id="KW-1185">Reference proteome</keyword>
<comment type="caution">
    <text evidence="12">The sequence shown here is derived from an EMBL/GenBank/DDBJ whole genome shotgun (WGS) entry which is preliminary data.</text>
</comment>
<evidence type="ECO:0000256" key="6">
    <source>
        <dbReference type="ARBA" id="ARBA00023187"/>
    </source>
</evidence>